<gene>
    <name evidence="11" type="ORF">LCGC14_2485760</name>
</gene>
<organism evidence="11">
    <name type="scientific">marine sediment metagenome</name>
    <dbReference type="NCBI Taxonomy" id="412755"/>
    <lineage>
        <taxon>unclassified sequences</taxon>
        <taxon>metagenomes</taxon>
        <taxon>ecological metagenomes</taxon>
    </lineage>
</organism>
<protein>
    <recommendedName>
        <fullName evidence="2">site-specific DNA-methyltransferase (cytosine-N(4)-specific)</fullName>
        <ecNumber evidence="2">2.1.1.113</ecNumber>
    </recommendedName>
</protein>
<keyword evidence="4" id="KW-0808">Transferase</keyword>
<dbReference type="SUPFAM" id="SSF53335">
    <property type="entry name" value="S-adenosyl-L-methionine-dependent methyltransferases"/>
    <property type="match status" value="1"/>
</dbReference>
<comment type="similarity">
    <text evidence="1">Belongs to the N(4)/N(6)-methyltransferase family. N(4) subfamily.</text>
</comment>
<keyword evidence="7" id="KW-0238">DNA-binding</keyword>
<dbReference type="Pfam" id="PF01555">
    <property type="entry name" value="N6_N4_Mtase"/>
    <property type="match status" value="1"/>
</dbReference>
<dbReference type="AlphaFoldDB" id="A0A0F9B671"/>
<name>A0A0F9B671_9ZZZZ</name>
<dbReference type="EMBL" id="LAZR01039266">
    <property type="protein sequence ID" value="KKL17419.1"/>
    <property type="molecule type" value="Genomic_DNA"/>
</dbReference>
<dbReference type="PROSITE" id="PS00093">
    <property type="entry name" value="N4_MTASE"/>
    <property type="match status" value="1"/>
</dbReference>
<dbReference type="GO" id="GO:0015667">
    <property type="term" value="F:site-specific DNA-methyltransferase (cytosine-N4-specific) activity"/>
    <property type="evidence" value="ECO:0007669"/>
    <property type="project" value="UniProtKB-EC"/>
</dbReference>
<keyword evidence="3" id="KW-0489">Methyltransferase</keyword>
<comment type="caution">
    <text evidence="11">The sequence shown here is derived from an EMBL/GenBank/DDBJ whole genome shotgun (WGS) entry which is preliminary data.</text>
</comment>
<keyword evidence="6" id="KW-0680">Restriction system</keyword>
<evidence type="ECO:0000256" key="8">
    <source>
        <dbReference type="ARBA" id="ARBA00049120"/>
    </source>
</evidence>
<dbReference type="InterPro" id="IPR017985">
    <property type="entry name" value="MeTrfase_CN4_CS"/>
</dbReference>
<evidence type="ECO:0000259" key="10">
    <source>
        <dbReference type="Pfam" id="PF01555"/>
    </source>
</evidence>
<dbReference type="InterPro" id="IPR029063">
    <property type="entry name" value="SAM-dependent_MTases_sf"/>
</dbReference>
<sequence length="459" mass="50227">MSVRVEHGDCREILGNMEPDSVQCCITSPPYFGLRDYKLKPLVWGGKVDCGHEWGCERRVKRSGGTQASTLGEASGGHAISDAARVASIERSFHKGSLGQFCRNCGAWRGQLGLEPTPEIYVAHIVECFRAVKRVLRADGVLWLNMGDSYASSPPGTKRPSASESSTLHGIKSEKYRATLDAGRGTKRDTSKIPGLKPKDLLLMPFEVAKALRADGWWLRSDIIWSKPNPMPESVTDRPTQAHEHVFLFAKSARYFYDAEAVRERAIGCNAHDLTGQGYAAPGQTQQKGNRGGREKGRTRGLPPRHSQYDSSTRESLDDVGRGTGRNLRNVWEIATAPFPKAHFATFPTKLVEPMVKAGTSEKGCCPECGGPWVREIKNPQPPSAMRNRGDETKMAFHSRQLGGGQALQDWYDAHPAETTGWHPSCKCAGNGAGEPIPCTILDPSPVPEPSRLSPTAWA</sequence>
<evidence type="ECO:0000256" key="6">
    <source>
        <dbReference type="ARBA" id="ARBA00022747"/>
    </source>
</evidence>
<evidence type="ECO:0000256" key="1">
    <source>
        <dbReference type="ARBA" id="ARBA00010203"/>
    </source>
</evidence>
<evidence type="ECO:0000256" key="4">
    <source>
        <dbReference type="ARBA" id="ARBA00022679"/>
    </source>
</evidence>
<feature type="domain" description="DNA methylase N-4/N-6" evidence="10">
    <location>
        <begin position="22"/>
        <end position="363"/>
    </location>
</feature>
<evidence type="ECO:0000256" key="3">
    <source>
        <dbReference type="ARBA" id="ARBA00022603"/>
    </source>
</evidence>
<evidence type="ECO:0000256" key="5">
    <source>
        <dbReference type="ARBA" id="ARBA00022691"/>
    </source>
</evidence>
<dbReference type="EC" id="2.1.1.113" evidence="2"/>
<accession>A0A0F9B671</accession>
<feature type="non-terminal residue" evidence="11">
    <location>
        <position position="459"/>
    </location>
</feature>
<dbReference type="GO" id="GO:0003677">
    <property type="term" value="F:DNA binding"/>
    <property type="evidence" value="ECO:0007669"/>
    <property type="project" value="UniProtKB-KW"/>
</dbReference>
<feature type="region of interest" description="Disordered" evidence="9">
    <location>
        <begin position="276"/>
        <end position="323"/>
    </location>
</feature>
<feature type="compositionally biased region" description="Basic and acidic residues" evidence="9">
    <location>
        <begin position="312"/>
        <end position="321"/>
    </location>
</feature>
<evidence type="ECO:0000256" key="9">
    <source>
        <dbReference type="SAM" id="MobiDB-lite"/>
    </source>
</evidence>
<dbReference type="GO" id="GO:0032259">
    <property type="term" value="P:methylation"/>
    <property type="evidence" value="ECO:0007669"/>
    <property type="project" value="UniProtKB-KW"/>
</dbReference>
<evidence type="ECO:0000256" key="7">
    <source>
        <dbReference type="ARBA" id="ARBA00023125"/>
    </source>
</evidence>
<proteinExistence type="inferred from homology"/>
<dbReference type="InterPro" id="IPR002941">
    <property type="entry name" value="DNA_methylase_N4/N6"/>
</dbReference>
<reference evidence="11" key="1">
    <citation type="journal article" date="2015" name="Nature">
        <title>Complex archaea that bridge the gap between prokaryotes and eukaryotes.</title>
        <authorList>
            <person name="Spang A."/>
            <person name="Saw J.H."/>
            <person name="Jorgensen S.L."/>
            <person name="Zaremba-Niedzwiedzka K."/>
            <person name="Martijn J."/>
            <person name="Lind A.E."/>
            <person name="van Eijk R."/>
            <person name="Schleper C."/>
            <person name="Guy L."/>
            <person name="Ettema T.J."/>
        </authorList>
    </citation>
    <scope>NUCLEOTIDE SEQUENCE</scope>
</reference>
<dbReference type="Gene3D" id="3.40.50.150">
    <property type="entry name" value="Vaccinia Virus protein VP39"/>
    <property type="match status" value="1"/>
</dbReference>
<evidence type="ECO:0000256" key="2">
    <source>
        <dbReference type="ARBA" id="ARBA00012185"/>
    </source>
</evidence>
<dbReference type="GO" id="GO:0009307">
    <property type="term" value="P:DNA restriction-modification system"/>
    <property type="evidence" value="ECO:0007669"/>
    <property type="project" value="UniProtKB-KW"/>
</dbReference>
<keyword evidence="5" id="KW-0949">S-adenosyl-L-methionine</keyword>
<comment type="catalytic activity">
    <reaction evidence="8">
        <text>a 2'-deoxycytidine in DNA + S-adenosyl-L-methionine = an N(4)-methyl-2'-deoxycytidine in DNA + S-adenosyl-L-homocysteine + H(+)</text>
        <dbReference type="Rhea" id="RHEA:16857"/>
        <dbReference type="Rhea" id="RHEA-COMP:11369"/>
        <dbReference type="Rhea" id="RHEA-COMP:13674"/>
        <dbReference type="ChEBI" id="CHEBI:15378"/>
        <dbReference type="ChEBI" id="CHEBI:57856"/>
        <dbReference type="ChEBI" id="CHEBI:59789"/>
        <dbReference type="ChEBI" id="CHEBI:85452"/>
        <dbReference type="ChEBI" id="CHEBI:137933"/>
        <dbReference type="EC" id="2.1.1.113"/>
    </reaction>
</comment>
<evidence type="ECO:0000313" key="11">
    <source>
        <dbReference type="EMBL" id="KKL17419.1"/>
    </source>
</evidence>
<dbReference type="GO" id="GO:0008170">
    <property type="term" value="F:N-methyltransferase activity"/>
    <property type="evidence" value="ECO:0007669"/>
    <property type="project" value="InterPro"/>
</dbReference>